<evidence type="ECO:0000259" key="4">
    <source>
        <dbReference type="PROSITE" id="PS01031"/>
    </source>
</evidence>
<feature type="region of interest" description="Disordered" evidence="3">
    <location>
        <begin position="22"/>
        <end position="47"/>
    </location>
</feature>
<dbReference type="CDD" id="cd06464">
    <property type="entry name" value="ACD_sHsps-like"/>
    <property type="match status" value="1"/>
</dbReference>
<protein>
    <submittedName>
        <fullName evidence="5">HSP20 family protein</fullName>
    </submittedName>
</protein>
<keyword evidence="6" id="KW-1185">Reference proteome</keyword>
<organism evidence="5 6">
    <name type="scientific">Haladaptatus litoreus</name>
    <dbReference type="NCBI Taxonomy" id="553468"/>
    <lineage>
        <taxon>Archaea</taxon>
        <taxon>Methanobacteriati</taxon>
        <taxon>Methanobacteriota</taxon>
        <taxon>Stenosarchaea group</taxon>
        <taxon>Halobacteria</taxon>
        <taxon>Halobacteriales</taxon>
        <taxon>Haladaptataceae</taxon>
        <taxon>Haladaptatus</taxon>
    </lineage>
</organism>
<dbReference type="EMBL" id="FTNO01000006">
    <property type="protein sequence ID" value="SIR89741.1"/>
    <property type="molecule type" value="Genomic_DNA"/>
</dbReference>
<dbReference type="Proteomes" id="UP000186914">
    <property type="component" value="Unassembled WGS sequence"/>
</dbReference>
<dbReference type="Pfam" id="PF00011">
    <property type="entry name" value="HSP20"/>
    <property type="match status" value="1"/>
</dbReference>
<evidence type="ECO:0000256" key="3">
    <source>
        <dbReference type="SAM" id="MobiDB-lite"/>
    </source>
</evidence>
<dbReference type="PANTHER" id="PTHR11527">
    <property type="entry name" value="HEAT-SHOCK PROTEIN 20 FAMILY MEMBER"/>
    <property type="match status" value="1"/>
</dbReference>
<dbReference type="AlphaFoldDB" id="A0A1N7ENS4"/>
<dbReference type="InterPro" id="IPR002068">
    <property type="entry name" value="A-crystallin/Hsp20_dom"/>
</dbReference>
<dbReference type="SUPFAM" id="SSF49764">
    <property type="entry name" value="HSP20-like chaperones"/>
    <property type="match status" value="1"/>
</dbReference>
<evidence type="ECO:0000256" key="2">
    <source>
        <dbReference type="RuleBase" id="RU003616"/>
    </source>
</evidence>
<evidence type="ECO:0000313" key="6">
    <source>
        <dbReference type="Proteomes" id="UP000186914"/>
    </source>
</evidence>
<evidence type="ECO:0000256" key="1">
    <source>
        <dbReference type="PROSITE-ProRule" id="PRU00285"/>
    </source>
</evidence>
<comment type="similarity">
    <text evidence="1 2">Belongs to the small heat shock protein (HSP20) family.</text>
</comment>
<dbReference type="Gene3D" id="2.60.40.790">
    <property type="match status" value="1"/>
</dbReference>
<accession>A0A1N7ENS4</accession>
<evidence type="ECO:0000313" key="5">
    <source>
        <dbReference type="EMBL" id="SIR89741.1"/>
    </source>
</evidence>
<sequence>MHRLNTFTQLEEMIEQMHRSMIGSNSVGAGTRQRRRTGRDSSSVRKSSVNLMAEPVDGEYIVTADLPGFEKNEIDLRFEDNILTMEGFKNHSEEPSDGVGAFAHGQQRHACEQIRLPVTIDKEAISASYRNGVLEVHLPFYDDSDDDRSRIEIQ</sequence>
<gene>
    <name evidence="5" type="ORF">SAMN05421858_4446</name>
</gene>
<feature type="domain" description="SHSP" evidence="4">
    <location>
        <begin position="42"/>
        <end position="154"/>
    </location>
</feature>
<dbReference type="PROSITE" id="PS01031">
    <property type="entry name" value="SHSP"/>
    <property type="match status" value="1"/>
</dbReference>
<proteinExistence type="inferred from homology"/>
<name>A0A1N7ENS4_9EURY</name>
<reference evidence="6" key="1">
    <citation type="submission" date="2017-01" db="EMBL/GenBank/DDBJ databases">
        <authorList>
            <person name="Varghese N."/>
            <person name="Submissions S."/>
        </authorList>
    </citation>
    <scope>NUCLEOTIDE SEQUENCE [LARGE SCALE GENOMIC DNA]</scope>
    <source>
        <strain evidence="6">CGMCC 1.7737</strain>
    </source>
</reference>
<dbReference type="InterPro" id="IPR031107">
    <property type="entry name" value="Small_HSP"/>
</dbReference>
<dbReference type="InterPro" id="IPR008978">
    <property type="entry name" value="HSP20-like_chaperone"/>
</dbReference>